<evidence type="ECO:0000313" key="3">
    <source>
        <dbReference type="EMBL" id="ACP41143.1"/>
    </source>
</evidence>
<reference evidence="3" key="1">
    <citation type="submission" date="2009-04" db="EMBL/GenBank/DDBJ databases">
        <title>The draft genome and assembly of Ethanoligenens harbinense YUAN-3T by gene library.</title>
        <authorList>
            <person name="Zhao X."/>
            <person name="Ren N."/>
            <person name="Xing D."/>
            <person name="Wang J."/>
            <person name="Fu N."/>
            <person name="Zhang L."/>
            <person name="Wan J."/>
        </authorList>
    </citation>
    <scope>NUCLEOTIDE SEQUENCE</scope>
    <source>
        <strain evidence="3">YUAN-3</strain>
    </source>
</reference>
<sequence>MSLPPHFVPVPQRGAQGLSARDFEKVMEMETKQDRSIRMLNEMVKLGKGPKRKRGAVSTSVMRRARTDFFAFCRACAPEFYKPDRAYLVQLCAELQDFYRSGDELLVINLPPRHGKSRTAGLFAQWVFGCNPAEKIMTGSYNERLSTQFAKSVRNGIAEQKTDPGMLVYSDIFPGVHIQRGDASANLWALEGQYASYLATSPTGTATGFGCGLLIIDDVIKNAYEANNAPLLDNQWHWFTDTMLSRVEEGGKIIIIMTRWATGDLAGRAVKTFAEQGRPVRILSMKAFQDDGTMLCPEVLSLQSYENKTRTMAPEIAAANYQQEPIDVKGRLYSGFKTYAEIPAISGHPLFDGIYSYTDTADEGSDYLCSIIFGVYRHEAYVLDVYYTKEPMEITEPEVAKRQQAYGVTVARIESNNGGKGFARAIKQILDDRLHWYSTNVRWFAQTRNKVARILTAAPWIMEHTYYPVNWRDRWPAYYNAMMDYQREGKNAHDDAPDATTGMAETVQAQR</sequence>
<dbReference type="EMBL" id="FJ889127">
    <property type="protein sequence ID" value="ACP41143.1"/>
    <property type="molecule type" value="Genomic_DNA"/>
</dbReference>
<accession>C3VPN1</accession>
<evidence type="ECO:0000259" key="2">
    <source>
        <dbReference type="PROSITE" id="PS50206"/>
    </source>
</evidence>
<dbReference type="AlphaFoldDB" id="C3VPN1"/>
<dbReference type="NCBIfam" id="TIGR01630">
    <property type="entry name" value="psiM2_ORF9"/>
    <property type="match status" value="1"/>
</dbReference>
<dbReference type="InterPro" id="IPR001763">
    <property type="entry name" value="Rhodanese-like_dom"/>
</dbReference>
<dbReference type="InterPro" id="IPR006517">
    <property type="entry name" value="Phage_terminase_lsu-like_C"/>
</dbReference>
<proteinExistence type="predicted"/>
<evidence type="ECO:0000256" key="1">
    <source>
        <dbReference type="SAM" id="MobiDB-lite"/>
    </source>
</evidence>
<protein>
    <submittedName>
        <fullName evidence="3">TerL</fullName>
    </submittedName>
</protein>
<dbReference type="PROSITE" id="PS50206">
    <property type="entry name" value="RHODANESE_3"/>
    <property type="match status" value="1"/>
</dbReference>
<feature type="domain" description="Rhodanese" evidence="2">
    <location>
        <begin position="261"/>
        <end position="297"/>
    </location>
</feature>
<organism evidence="3">
    <name type="scientific">Ethanoligenens harbinense</name>
    <dbReference type="NCBI Taxonomy" id="253239"/>
    <lineage>
        <taxon>Bacteria</taxon>
        <taxon>Bacillati</taxon>
        <taxon>Bacillota</taxon>
        <taxon>Clostridia</taxon>
        <taxon>Eubacteriales</taxon>
        <taxon>Oscillospiraceae</taxon>
        <taxon>Ethanoligenens</taxon>
    </lineage>
</organism>
<feature type="region of interest" description="Disordered" evidence="1">
    <location>
        <begin position="490"/>
        <end position="511"/>
    </location>
</feature>
<name>C3VPN1_9FIRM</name>